<protein>
    <submittedName>
        <fullName evidence="1">Uncharacterized protein</fullName>
    </submittedName>
</protein>
<dbReference type="RefSeq" id="WP_143876168.1">
    <property type="nucleotide sequence ID" value="NZ_PJMW01000002.1"/>
</dbReference>
<keyword evidence="2" id="KW-1185">Reference proteome</keyword>
<comment type="caution">
    <text evidence="1">The sequence shown here is derived from an EMBL/GenBank/DDBJ whole genome shotgun (WGS) entry which is preliminary data.</text>
</comment>
<sequence length="150" mass="15622">MTARTFVVVYAVDEGGATGLPVGRATLLEREFALAHPPLAARLAERETPLRLGVFSAVHEYGEVVDVSATIVVPEAPDIVLLQLAEISAAPPRGVPVTLVEIDGGLAEPTRDDVIAAVRTVLTDIAAATPPPAMSIGNPLTWVWKLLGGG</sequence>
<evidence type="ECO:0000313" key="1">
    <source>
        <dbReference type="EMBL" id="PKV81888.1"/>
    </source>
</evidence>
<dbReference type="AlphaFoldDB" id="A0A2N3VJU4"/>
<dbReference type="EMBL" id="PJMW01000002">
    <property type="protein sequence ID" value="PKV81888.1"/>
    <property type="molecule type" value="Genomic_DNA"/>
</dbReference>
<evidence type="ECO:0000313" key="2">
    <source>
        <dbReference type="Proteomes" id="UP000233766"/>
    </source>
</evidence>
<gene>
    <name evidence="1" type="ORF">ATK86_6360</name>
</gene>
<proteinExistence type="predicted"/>
<dbReference type="OrthoDB" id="4555107at2"/>
<accession>A0A2N3VJU4</accession>
<reference evidence="1 2" key="1">
    <citation type="submission" date="2017-12" db="EMBL/GenBank/DDBJ databases">
        <title>Sequencing the genomes of 1000 Actinobacteria strains.</title>
        <authorList>
            <person name="Klenk H.-P."/>
        </authorList>
    </citation>
    <scope>NUCLEOTIDE SEQUENCE [LARGE SCALE GENOMIC DNA]</scope>
    <source>
        <strain evidence="1 2">DSM 44489</strain>
    </source>
</reference>
<organism evidence="1 2">
    <name type="scientific">Nocardia fluminea</name>
    <dbReference type="NCBI Taxonomy" id="134984"/>
    <lineage>
        <taxon>Bacteria</taxon>
        <taxon>Bacillati</taxon>
        <taxon>Actinomycetota</taxon>
        <taxon>Actinomycetes</taxon>
        <taxon>Mycobacteriales</taxon>
        <taxon>Nocardiaceae</taxon>
        <taxon>Nocardia</taxon>
    </lineage>
</organism>
<dbReference type="Proteomes" id="UP000233766">
    <property type="component" value="Unassembled WGS sequence"/>
</dbReference>
<name>A0A2N3VJU4_9NOCA</name>